<comment type="caution">
    <text evidence="3">The sequence shown here is derived from an EMBL/GenBank/DDBJ whole genome shotgun (WGS) entry which is preliminary data.</text>
</comment>
<dbReference type="CDD" id="cd01791">
    <property type="entry name" value="Ubl_UBL5"/>
    <property type="match status" value="1"/>
</dbReference>
<dbReference type="Gene3D" id="3.10.20.90">
    <property type="entry name" value="Phosphatidylinositol 3-kinase Catalytic Subunit, Chain A, domain 1"/>
    <property type="match status" value="1"/>
</dbReference>
<sequence>MCLARDMLMSKYDGAHDISTVFVLYDALVPDGKVAWGKTSQIPKTGGIGARKTFPIRVVLNDRLGKKVRVKCNDDDTIGDLKKLVAAQTGTRADKIRIQKWYNIYKDHITLKDYEIHDGMGLELYYN</sequence>
<dbReference type="PROSITE" id="PS50053">
    <property type="entry name" value="UBIQUITIN_2"/>
    <property type="match status" value="1"/>
</dbReference>
<proteinExistence type="predicted"/>
<dbReference type="AlphaFoldDB" id="A0A978VUZ4"/>
<dbReference type="InterPro" id="IPR029071">
    <property type="entry name" value="Ubiquitin-like_domsf"/>
</dbReference>
<dbReference type="PANTHER" id="PTHR13042">
    <property type="entry name" value="UBIQUITIN-LIKE PROTEIN 5"/>
    <property type="match status" value="1"/>
</dbReference>
<dbReference type="Proteomes" id="UP000813462">
    <property type="component" value="Unassembled WGS sequence"/>
</dbReference>
<evidence type="ECO:0000313" key="4">
    <source>
        <dbReference type="Proteomes" id="UP000813462"/>
    </source>
</evidence>
<protein>
    <recommendedName>
        <fullName evidence="2">Ubiquitin-like domain-containing protein</fullName>
    </recommendedName>
</protein>
<gene>
    <name evidence="3" type="ORF">FEM48_Zijuj02G0095500</name>
</gene>
<keyword evidence="1" id="KW-0833">Ubl conjugation pathway</keyword>
<evidence type="ECO:0000313" key="3">
    <source>
        <dbReference type="EMBL" id="KAH7542639.1"/>
    </source>
</evidence>
<name>A0A978VUZ4_ZIZJJ</name>
<dbReference type="EMBL" id="JAEACU010000002">
    <property type="protein sequence ID" value="KAH7542639.1"/>
    <property type="molecule type" value="Genomic_DNA"/>
</dbReference>
<dbReference type="FunFam" id="3.10.20.90:FF:000054">
    <property type="entry name" value="Ubiquitin-like protein 5"/>
    <property type="match status" value="1"/>
</dbReference>
<dbReference type="Pfam" id="PF00240">
    <property type="entry name" value="ubiquitin"/>
    <property type="match status" value="1"/>
</dbReference>
<evidence type="ECO:0000256" key="1">
    <source>
        <dbReference type="ARBA" id="ARBA00022786"/>
    </source>
</evidence>
<evidence type="ECO:0000259" key="2">
    <source>
        <dbReference type="PROSITE" id="PS50053"/>
    </source>
</evidence>
<dbReference type="InterPro" id="IPR039732">
    <property type="entry name" value="Hub1/Ubl5"/>
</dbReference>
<accession>A0A978VUZ4</accession>
<dbReference type="SUPFAM" id="SSF54236">
    <property type="entry name" value="Ubiquitin-like"/>
    <property type="match status" value="1"/>
</dbReference>
<dbReference type="InterPro" id="IPR000626">
    <property type="entry name" value="Ubiquitin-like_dom"/>
</dbReference>
<feature type="domain" description="Ubiquitin-like" evidence="2">
    <location>
        <begin position="56"/>
        <end position="127"/>
    </location>
</feature>
<organism evidence="3 4">
    <name type="scientific">Ziziphus jujuba var. spinosa</name>
    <dbReference type="NCBI Taxonomy" id="714518"/>
    <lineage>
        <taxon>Eukaryota</taxon>
        <taxon>Viridiplantae</taxon>
        <taxon>Streptophyta</taxon>
        <taxon>Embryophyta</taxon>
        <taxon>Tracheophyta</taxon>
        <taxon>Spermatophyta</taxon>
        <taxon>Magnoliopsida</taxon>
        <taxon>eudicotyledons</taxon>
        <taxon>Gunneridae</taxon>
        <taxon>Pentapetalae</taxon>
        <taxon>rosids</taxon>
        <taxon>fabids</taxon>
        <taxon>Rosales</taxon>
        <taxon>Rhamnaceae</taxon>
        <taxon>Paliureae</taxon>
        <taxon>Ziziphus</taxon>
    </lineage>
</organism>
<reference evidence="3" key="1">
    <citation type="journal article" date="2021" name="Front. Plant Sci.">
        <title>Chromosome-Scale Genome Assembly for Chinese Sour Jujube and Insights Into Its Genome Evolution and Domestication Signature.</title>
        <authorList>
            <person name="Shen L.-Y."/>
            <person name="Luo H."/>
            <person name="Wang X.-L."/>
            <person name="Wang X.-M."/>
            <person name="Qiu X.-J."/>
            <person name="Liu H."/>
            <person name="Zhou S.-S."/>
            <person name="Jia K.-H."/>
            <person name="Nie S."/>
            <person name="Bao Y.-T."/>
            <person name="Zhang R.-G."/>
            <person name="Yun Q.-Z."/>
            <person name="Chai Y.-H."/>
            <person name="Lu J.-Y."/>
            <person name="Li Y."/>
            <person name="Zhao S.-W."/>
            <person name="Mao J.-F."/>
            <person name="Jia S.-G."/>
            <person name="Mao Y.-M."/>
        </authorList>
    </citation>
    <scope>NUCLEOTIDE SEQUENCE</scope>
    <source>
        <strain evidence="3">AT0</strain>
        <tissue evidence="3">Leaf</tissue>
    </source>
</reference>